<keyword evidence="3" id="KW-1185">Reference proteome</keyword>
<evidence type="ECO:0000313" key="3">
    <source>
        <dbReference type="Proteomes" id="UP001205843"/>
    </source>
</evidence>
<protein>
    <recommendedName>
        <fullName evidence="4">Nitrogen fixation protein FixH</fullName>
    </recommendedName>
</protein>
<dbReference type="RefSeq" id="WP_253476838.1">
    <property type="nucleotide sequence ID" value="NZ_JALJXV010000004.1"/>
</dbReference>
<evidence type="ECO:0008006" key="4">
    <source>
        <dbReference type="Google" id="ProtNLM"/>
    </source>
</evidence>
<sequence length="169" mass="18950">MEQQAPARPWYKEFWLWFVLAPPMASIVVGLSLLTTAILYGDSLVVDNYSQAGRALHKDDARERAAVSMGLDGMLVVDREAGLVTINLQGLDDMPETLQLLFSHPTHADRDVTLTLERDSTGLYRADARRPVEGRQYVRLEPDDGRWLLAKELGQSADELSLSPRTRSQ</sequence>
<organism evidence="2 3">
    <name type="scientific">Natronocella acetinitrilica</name>
    <dbReference type="NCBI Taxonomy" id="414046"/>
    <lineage>
        <taxon>Bacteria</taxon>
        <taxon>Pseudomonadati</taxon>
        <taxon>Pseudomonadota</taxon>
        <taxon>Gammaproteobacteria</taxon>
        <taxon>Chromatiales</taxon>
        <taxon>Ectothiorhodospiraceae</taxon>
        <taxon>Natronocella</taxon>
    </lineage>
</organism>
<keyword evidence="1" id="KW-0472">Membrane</keyword>
<dbReference type="Pfam" id="PF05751">
    <property type="entry name" value="FixH"/>
    <property type="match status" value="1"/>
</dbReference>
<comment type="caution">
    <text evidence="2">The sequence shown here is derived from an EMBL/GenBank/DDBJ whole genome shotgun (WGS) entry which is preliminary data.</text>
</comment>
<dbReference type="Proteomes" id="UP001205843">
    <property type="component" value="Unassembled WGS sequence"/>
</dbReference>
<dbReference type="AlphaFoldDB" id="A0AAE3G2N6"/>
<gene>
    <name evidence="2" type="ORF">J2T57_001793</name>
</gene>
<accession>A0AAE3G2N6</accession>
<keyword evidence="1" id="KW-1133">Transmembrane helix</keyword>
<proteinExistence type="predicted"/>
<feature type="transmembrane region" description="Helical" evidence="1">
    <location>
        <begin position="14"/>
        <end position="40"/>
    </location>
</feature>
<name>A0AAE3G2N6_9GAMM</name>
<evidence type="ECO:0000256" key="1">
    <source>
        <dbReference type="SAM" id="Phobius"/>
    </source>
</evidence>
<dbReference type="InterPro" id="IPR008620">
    <property type="entry name" value="FixH"/>
</dbReference>
<evidence type="ECO:0000313" key="2">
    <source>
        <dbReference type="EMBL" id="MCP1674655.1"/>
    </source>
</evidence>
<dbReference type="EMBL" id="JALJXV010000004">
    <property type="protein sequence ID" value="MCP1674655.1"/>
    <property type="molecule type" value="Genomic_DNA"/>
</dbReference>
<keyword evidence="1" id="KW-0812">Transmembrane</keyword>
<reference evidence="2" key="1">
    <citation type="submission" date="2022-03" db="EMBL/GenBank/DDBJ databases">
        <title>Genomic Encyclopedia of Type Strains, Phase III (KMG-III): the genomes of soil and plant-associated and newly described type strains.</title>
        <authorList>
            <person name="Whitman W."/>
        </authorList>
    </citation>
    <scope>NUCLEOTIDE SEQUENCE</scope>
    <source>
        <strain evidence="2">ANL 6-2</strain>
    </source>
</reference>